<reference evidence="1 2" key="1">
    <citation type="submission" date="2018-03" db="EMBL/GenBank/DDBJ databases">
        <title>Genomic Encyclopedia of Archaeal and Bacterial Type Strains, Phase II (KMG-II): from individual species to whole genera.</title>
        <authorList>
            <person name="Goeker M."/>
        </authorList>
    </citation>
    <scope>NUCLEOTIDE SEQUENCE [LARGE SCALE GENOMIC DNA]</scope>
    <source>
        <strain evidence="1 2">DSM 28229</strain>
    </source>
</reference>
<proteinExistence type="predicted"/>
<evidence type="ECO:0000313" key="1">
    <source>
        <dbReference type="EMBL" id="PWJ41003.1"/>
    </source>
</evidence>
<accession>A0A315ZWD6</accession>
<dbReference type="Proteomes" id="UP000245535">
    <property type="component" value="Unassembled WGS sequence"/>
</dbReference>
<evidence type="ECO:0000313" key="2">
    <source>
        <dbReference type="Proteomes" id="UP000245535"/>
    </source>
</evidence>
<name>A0A315ZWD6_SEDFL</name>
<comment type="caution">
    <text evidence="1">The sequence shown here is derived from an EMBL/GenBank/DDBJ whole genome shotgun (WGS) entry which is preliminary data.</text>
</comment>
<dbReference type="EMBL" id="QGDO01000004">
    <property type="protein sequence ID" value="PWJ41003.1"/>
    <property type="molecule type" value="Genomic_DNA"/>
</dbReference>
<protein>
    <submittedName>
        <fullName evidence="1">Uncharacterized protein</fullName>
    </submittedName>
</protein>
<gene>
    <name evidence="1" type="ORF">BC781_104269</name>
</gene>
<organism evidence="1 2">
    <name type="scientific">Sediminitomix flava</name>
    <dbReference type="NCBI Taxonomy" id="379075"/>
    <lineage>
        <taxon>Bacteria</taxon>
        <taxon>Pseudomonadati</taxon>
        <taxon>Bacteroidota</taxon>
        <taxon>Cytophagia</taxon>
        <taxon>Cytophagales</taxon>
        <taxon>Flammeovirgaceae</taxon>
        <taxon>Sediminitomix</taxon>
    </lineage>
</organism>
<dbReference type="AlphaFoldDB" id="A0A315ZWD6"/>
<sequence>MKEGKIKNIVDREVKQLQWMLKHGQIDKQLVTFDLFIEGIVEDFHVPEDDMDLLKEIVSQALKEKDITLSTE</sequence>
<keyword evidence="2" id="KW-1185">Reference proteome</keyword>
<dbReference type="RefSeq" id="WP_109619957.1">
    <property type="nucleotide sequence ID" value="NZ_QGDO01000004.1"/>
</dbReference>